<sequence length="198" mass="21285">MEQLKYTIVQTNNKGQVDEECDLFGSSSSSSSEFEISSGSSLDSDSFEEVTSPATSSSSSSAHQLASEPLNDMSSLFQQLPIKRGLSKYYEGKAQSFSSLAKVRSVEDLAKPENPYKKKLKCYGGGMRESERGDRGSQGSCSSMSAKSGSDNFMGTRPPISPHASTTTIPNQTPLKVKKVGDLMTGEDGNRSPGEQRL</sequence>
<proteinExistence type="predicted"/>
<accession>A0AAN9JLY8</accession>
<evidence type="ECO:0000256" key="1">
    <source>
        <dbReference type="ARBA" id="ARBA00004123"/>
    </source>
</evidence>
<feature type="region of interest" description="Disordered" evidence="3">
    <location>
        <begin position="19"/>
        <end position="67"/>
    </location>
</feature>
<reference evidence="4 5" key="1">
    <citation type="submission" date="2024-01" db="EMBL/GenBank/DDBJ databases">
        <title>The genomes of 5 underutilized Papilionoideae crops provide insights into root nodulation and disease resistance.</title>
        <authorList>
            <person name="Yuan L."/>
        </authorList>
    </citation>
    <scope>NUCLEOTIDE SEQUENCE [LARGE SCALE GENOMIC DNA]</scope>
    <source>
        <strain evidence="4">LY-2023</strain>
        <tissue evidence="4">Leaf</tissue>
    </source>
</reference>
<dbReference type="GO" id="GO:0005634">
    <property type="term" value="C:nucleus"/>
    <property type="evidence" value="ECO:0007669"/>
    <property type="project" value="UniProtKB-SubCell"/>
</dbReference>
<feature type="compositionally biased region" description="Basic and acidic residues" evidence="3">
    <location>
        <begin position="188"/>
        <end position="198"/>
    </location>
</feature>
<name>A0AAN9JLY8_CLITE</name>
<evidence type="ECO:0000313" key="5">
    <source>
        <dbReference type="Proteomes" id="UP001359559"/>
    </source>
</evidence>
<gene>
    <name evidence="4" type="ORF">RJT34_11462</name>
</gene>
<dbReference type="Proteomes" id="UP001359559">
    <property type="component" value="Unassembled WGS sequence"/>
</dbReference>
<dbReference type="PANTHER" id="PTHR33172:SF29">
    <property type="entry name" value="OS06G0559400 PROTEIN"/>
    <property type="match status" value="1"/>
</dbReference>
<dbReference type="AlphaFoldDB" id="A0AAN9JLY8"/>
<dbReference type="InterPro" id="IPR051992">
    <property type="entry name" value="OxStress_Response_Reg"/>
</dbReference>
<dbReference type="PANTHER" id="PTHR33172">
    <property type="entry name" value="OS08G0516900 PROTEIN"/>
    <property type="match status" value="1"/>
</dbReference>
<evidence type="ECO:0000256" key="3">
    <source>
        <dbReference type="SAM" id="MobiDB-lite"/>
    </source>
</evidence>
<feature type="compositionally biased region" description="Polar residues" evidence="3">
    <location>
        <begin position="163"/>
        <end position="174"/>
    </location>
</feature>
<evidence type="ECO:0000313" key="4">
    <source>
        <dbReference type="EMBL" id="KAK7300614.1"/>
    </source>
</evidence>
<keyword evidence="5" id="KW-1185">Reference proteome</keyword>
<comment type="subcellular location">
    <subcellularLocation>
        <location evidence="1">Nucleus</location>
    </subcellularLocation>
</comment>
<dbReference type="EMBL" id="JAYKXN010000003">
    <property type="protein sequence ID" value="KAK7300614.1"/>
    <property type="molecule type" value="Genomic_DNA"/>
</dbReference>
<evidence type="ECO:0008006" key="6">
    <source>
        <dbReference type="Google" id="ProtNLM"/>
    </source>
</evidence>
<feature type="compositionally biased region" description="Low complexity" evidence="3">
    <location>
        <begin position="137"/>
        <end position="150"/>
    </location>
</feature>
<keyword evidence="2" id="KW-0539">Nucleus</keyword>
<feature type="compositionally biased region" description="Low complexity" evidence="3">
    <location>
        <begin position="23"/>
        <end position="44"/>
    </location>
</feature>
<feature type="region of interest" description="Disordered" evidence="3">
    <location>
        <begin position="108"/>
        <end position="198"/>
    </location>
</feature>
<dbReference type="GO" id="GO:0006950">
    <property type="term" value="P:response to stress"/>
    <property type="evidence" value="ECO:0007669"/>
    <property type="project" value="UniProtKB-ARBA"/>
</dbReference>
<evidence type="ECO:0000256" key="2">
    <source>
        <dbReference type="ARBA" id="ARBA00023242"/>
    </source>
</evidence>
<protein>
    <recommendedName>
        <fullName evidence="6">Oxidative stress 3</fullName>
    </recommendedName>
</protein>
<comment type="caution">
    <text evidence="4">The sequence shown here is derived from an EMBL/GenBank/DDBJ whole genome shotgun (WGS) entry which is preliminary data.</text>
</comment>
<organism evidence="4 5">
    <name type="scientific">Clitoria ternatea</name>
    <name type="common">Butterfly pea</name>
    <dbReference type="NCBI Taxonomy" id="43366"/>
    <lineage>
        <taxon>Eukaryota</taxon>
        <taxon>Viridiplantae</taxon>
        <taxon>Streptophyta</taxon>
        <taxon>Embryophyta</taxon>
        <taxon>Tracheophyta</taxon>
        <taxon>Spermatophyta</taxon>
        <taxon>Magnoliopsida</taxon>
        <taxon>eudicotyledons</taxon>
        <taxon>Gunneridae</taxon>
        <taxon>Pentapetalae</taxon>
        <taxon>rosids</taxon>
        <taxon>fabids</taxon>
        <taxon>Fabales</taxon>
        <taxon>Fabaceae</taxon>
        <taxon>Papilionoideae</taxon>
        <taxon>50 kb inversion clade</taxon>
        <taxon>NPAAA clade</taxon>
        <taxon>indigoferoid/millettioid clade</taxon>
        <taxon>Phaseoleae</taxon>
        <taxon>Clitoria</taxon>
    </lineage>
</organism>